<dbReference type="PANTHER" id="PTHR24020:SF20">
    <property type="entry name" value="PH DOMAIN-CONTAINING PROTEIN"/>
    <property type="match status" value="1"/>
</dbReference>
<dbReference type="SMART" id="SM00327">
    <property type="entry name" value="VWA"/>
    <property type="match status" value="1"/>
</dbReference>
<dbReference type="PANTHER" id="PTHR24020">
    <property type="entry name" value="COLLAGEN ALPHA"/>
    <property type="match status" value="1"/>
</dbReference>
<accession>A0A8C9XDI8</accession>
<evidence type="ECO:0000313" key="2">
    <source>
        <dbReference type="Ensembl" id="ENSSLUP00000008367.1"/>
    </source>
</evidence>
<dbReference type="Ensembl" id="ENSSLUT00000008641.1">
    <property type="protein sequence ID" value="ENSSLUP00000008367.1"/>
    <property type="gene ID" value="ENSSLUG00000003943.1"/>
</dbReference>
<dbReference type="CDD" id="cd01450">
    <property type="entry name" value="vWFA_subfamily_ECM"/>
    <property type="match status" value="1"/>
</dbReference>
<dbReference type="Gene3D" id="3.40.50.410">
    <property type="entry name" value="von Willebrand factor, type A domain"/>
    <property type="match status" value="1"/>
</dbReference>
<keyword evidence="3" id="KW-1185">Reference proteome</keyword>
<dbReference type="InterPro" id="IPR050525">
    <property type="entry name" value="ECM_Assembly_Org"/>
</dbReference>
<dbReference type="InterPro" id="IPR002035">
    <property type="entry name" value="VWF_A"/>
</dbReference>
<name>A0A8C9XDI8_SANLU</name>
<dbReference type="Proteomes" id="UP000694568">
    <property type="component" value="Unplaced"/>
</dbReference>
<evidence type="ECO:0000313" key="3">
    <source>
        <dbReference type="Proteomes" id="UP000694568"/>
    </source>
</evidence>
<dbReference type="PROSITE" id="PS50234">
    <property type="entry name" value="VWFA"/>
    <property type="match status" value="1"/>
</dbReference>
<protein>
    <recommendedName>
        <fullName evidence="1">VWFA domain-containing protein</fullName>
    </recommendedName>
</protein>
<dbReference type="InterPro" id="IPR036465">
    <property type="entry name" value="vWFA_dom_sf"/>
</dbReference>
<reference evidence="2" key="1">
    <citation type="submission" date="2025-08" db="UniProtKB">
        <authorList>
            <consortium name="Ensembl"/>
        </authorList>
    </citation>
    <scope>IDENTIFICATION</scope>
</reference>
<proteinExistence type="predicted"/>
<feature type="domain" description="VWFA" evidence="1">
    <location>
        <begin position="1"/>
        <end position="146"/>
    </location>
</feature>
<evidence type="ECO:0000259" key="1">
    <source>
        <dbReference type="PROSITE" id="PS50234"/>
    </source>
</evidence>
<reference evidence="2" key="2">
    <citation type="submission" date="2025-09" db="UniProtKB">
        <authorList>
            <consortium name="Ensembl"/>
        </authorList>
    </citation>
    <scope>IDENTIFICATION</scope>
</reference>
<dbReference type="Pfam" id="PF00092">
    <property type="entry name" value="VWA"/>
    <property type="match status" value="1"/>
</dbReference>
<dbReference type="GeneTree" id="ENSGT00940000155619"/>
<dbReference type="SUPFAM" id="SSF53300">
    <property type="entry name" value="vWA-like"/>
    <property type="match status" value="1"/>
</dbReference>
<sequence>RWLRSSDKTRFGLISYSDLPQHHFSLHDYDSRRKVLEALPKQKPTEGDTHTGEALQFSLQYFSAANGGRKALKVPQILMVITDGAATNPYILEEHSDALRANGIIVISVGVKEANIDQLETMAGGDKSKVFFVDNFKALETLYEKISPALCNTTKPGKSNGTQTCSFCSILYQHILTRNTSKTDACRSHTGVERVPFIQVGFHCGFALSRLAIVSNTTTCPQIKVGQYCVHD</sequence>
<organism evidence="2 3">
    <name type="scientific">Sander lucioperca</name>
    <name type="common">Pike-perch</name>
    <name type="synonym">Perca lucioperca</name>
    <dbReference type="NCBI Taxonomy" id="283035"/>
    <lineage>
        <taxon>Eukaryota</taxon>
        <taxon>Metazoa</taxon>
        <taxon>Chordata</taxon>
        <taxon>Craniata</taxon>
        <taxon>Vertebrata</taxon>
        <taxon>Euteleostomi</taxon>
        <taxon>Actinopterygii</taxon>
        <taxon>Neopterygii</taxon>
        <taxon>Teleostei</taxon>
        <taxon>Neoteleostei</taxon>
        <taxon>Acanthomorphata</taxon>
        <taxon>Eupercaria</taxon>
        <taxon>Perciformes</taxon>
        <taxon>Percoidei</taxon>
        <taxon>Percidae</taxon>
        <taxon>Luciopercinae</taxon>
        <taxon>Sander</taxon>
    </lineage>
</organism>
<dbReference type="AlphaFoldDB" id="A0A8C9XDI8"/>